<evidence type="ECO:0000313" key="3">
    <source>
        <dbReference type="Proteomes" id="UP000095392"/>
    </source>
</evidence>
<accession>A0AB36G0X1</accession>
<keyword evidence="3" id="KW-1185">Reference proteome</keyword>
<gene>
    <name evidence="2" type="ORF">BFV95_0533</name>
</gene>
<feature type="transmembrane region" description="Helical" evidence="1">
    <location>
        <begin position="163"/>
        <end position="181"/>
    </location>
</feature>
<feature type="transmembrane region" description="Helical" evidence="1">
    <location>
        <begin position="46"/>
        <end position="69"/>
    </location>
</feature>
<organism evidence="2 3">
    <name type="scientific">Alteromonas macleodii</name>
    <name type="common">Pseudoalteromonas macleodii</name>
    <dbReference type="NCBI Taxonomy" id="28108"/>
    <lineage>
        <taxon>Bacteria</taxon>
        <taxon>Pseudomonadati</taxon>
        <taxon>Pseudomonadota</taxon>
        <taxon>Gammaproteobacteria</taxon>
        <taxon>Alteromonadales</taxon>
        <taxon>Alteromonadaceae</taxon>
        <taxon>Alteromonas/Salinimonas group</taxon>
        <taxon>Alteromonas</taxon>
    </lineage>
</organism>
<evidence type="ECO:0000313" key="2">
    <source>
        <dbReference type="EMBL" id="OES33519.1"/>
    </source>
</evidence>
<comment type="caution">
    <text evidence="2">The sequence shown here is derived from an EMBL/GenBank/DDBJ whole genome shotgun (WGS) entry which is preliminary data.</text>
</comment>
<keyword evidence="1" id="KW-1133">Transmembrane helix</keyword>
<feature type="transmembrane region" description="Helical" evidence="1">
    <location>
        <begin position="89"/>
        <end position="114"/>
    </location>
</feature>
<dbReference type="EMBL" id="MIPY01000008">
    <property type="protein sequence ID" value="OES33519.1"/>
    <property type="molecule type" value="Genomic_DNA"/>
</dbReference>
<sequence>MRITNKLCHSLPLAGTHTRARLRHYCTRVCAPYLEVKFSGDFIIRFLDSALILTFSTVFLYCSSTAYIHGYFGALSLDSDVLDRNFHQILYHGMILNINTIMLFPIALAILITVHSTYKIELSRLVRSHFGAGKRIVKFRRFFKLKQRTPTALELKHTKRVRLSWLTVFIIFSFFIGMTYFESKGKQEAIKIQESIAKGKAGRLNLKSYENESLFILFCGARNCAATDKEGTVVYFPQNGHTISQQEKT</sequence>
<dbReference type="AlphaFoldDB" id="A0AB36G0X1"/>
<dbReference type="Proteomes" id="UP000095392">
    <property type="component" value="Unassembled WGS sequence"/>
</dbReference>
<protein>
    <recommendedName>
        <fullName evidence="4">RDD domain-containing protein</fullName>
    </recommendedName>
</protein>
<evidence type="ECO:0008006" key="4">
    <source>
        <dbReference type="Google" id="ProtNLM"/>
    </source>
</evidence>
<evidence type="ECO:0000256" key="1">
    <source>
        <dbReference type="SAM" id="Phobius"/>
    </source>
</evidence>
<proteinExistence type="predicted"/>
<keyword evidence="1" id="KW-0472">Membrane</keyword>
<name>A0AB36G0X1_ALTMA</name>
<keyword evidence="1" id="KW-0812">Transmembrane</keyword>
<reference evidence="2 3" key="1">
    <citation type="submission" date="2016-09" db="EMBL/GenBank/DDBJ databases">
        <title>Draft Genome Sequence of four Alteromonas macleodii strains isolated from copper coupons and grown long-term at elevated copper levels.</title>
        <authorList>
            <person name="Cusick K."/>
            <person name="Dale J."/>
            <person name="Little B."/>
            <person name="Biffinger J."/>
        </authorList>
    </citation>
    <scope>NUCLEOTIDE SEQUENCE [LARGE SCALE GENOMIC DNA]</scope>
    <source>
        <strain evidence="2 3">KCP01</strain>
    </source>
</reference>